<dbReference type="InterPro" id="IPR052895">
    <property type="entry name" value="HetReg/Transcr_Mod"/>
</dbReference>
<name>A0A6G1IN88_9PLEO</name>
<dbReference type="OrthoDB" id="4850726at2759"/>
<organism evidence="2 3">
    <name type="scientific">Lentithecium fluviatile CBS 122367</name>
    <dbReference type="NCBI Taxonomy" id="1168545"/>
    <lineage>
        <taxon>Eukaryota</taxon>
        <taxon>Fungi</taxon>
        <taxon>Dikarya</taxon>
        <taxon>Ascomycota</taxon>
        <taxon>Pezizomycotina</taxon>
        <taxon>Dothideomycetes</taxon>
        <taxon>Pleosporomycetidae</taxon>
        <taxon>Pleosporales</taxon>
        <taxon>Massarineae</taxon>
        <taxon>Lentitheciaceae</taxon>
        <taxon>Lentithecium</taxon>
    </lineage>
</organism>
<accession>A0A6G1IN88</accession>
<keyword evidence="3" id="KW-1185">Reference proteome</keyword>
<dbReference type="Pfam" id="PF06985">
    <property type="entry name" value="HET"/>
    <property type="match status" value="1"/>
</dbReference>
<dbReference type="PANTHER" id="PTHR24148:SF73">
    <property type="entry name" value="HET DOMAIN PROTEIN (AFU_ORTHOLOGUE AFUA_8G01020)"/>
    <property type="match status" value="1"/>
</dbReference>
<dbReference type="InterPro" id="IPR010730">
    <property type="entry name" value="HET"/>
</dbReference>
<dbReference type="Pfam" id="PF26639">
    <property type="entry name" value="Het-6_barrel"/>
    <property type="match status" value="1"/>
</dbReference>
<evidence type="ECO:0000259" key="1">
    <source>
        <dbReference type="Pfam" id="PF06985"/>
    </source>
</evidence>
<dbReference type="EMBL" id="MU005601">
    <property type="protein sequence ID" value="KAF2679706.1"/>
    <property type="molecule type" value="Genomic_DNA"/>
</dbReference>
<dbReference type="Proteomes" id="UP000799291">
    <property type="component" value="Unassembled WGS sequence"/>
</dbReference>
<reference evidence="2" key="1">
    <citation type="journal article" date="2020" name="Stud. Mycol.">
        <title>101 Dothideomycetes genomes: a test case for predicting lifestyles and emergence of pathogens.</title>
        <authorList>
            <person name="Haridas S."/>
            <person name="Albert R."/>
            <person name="Binder M."/>
            <person name="Bloem J."/>
            <person name="Labutti K."/>
            <person name="Salamov A."/>
            <person name="Andreopoulos B."/>
            <person name="Baker S."/>
            <person name="Barry K."/>
            <person name="Bills G."/>
            <person name="Bluhm B."/>
            <person name="Cannon C."/>
            <person name="Castanera R."/>
            <person name="Culley D."/>
            <person name="Daum C."/>
            <person name="Ezra D."/>
            <person name="Gonzalez J."/>
            <person name="Henrissat B."/>
            <person name="Kuo A."/>
            <person name="Liang C."/>
            <person name="Lipzen A."/>
            <person name="Lutzoni F."/>
            <person name="Magnuson J."/>
            <person name="Mondo S."/>
            <person name="Nolan M."/>
            <person name="Ohm R."/>
            <person name="Pangilinan J."/>
            <person name="Park H.-J."/>
            <person name="Ramirez L."/>
            <person name="Alfaro M."/>
            <person name="Sun H."/>
            <person name="Tritt A."/>
            <person name="Yoshinaga Y."/>
            <person name="Zwiers L.-H."/>
            <person name="Turgeon B."/>
            <person name="Goodwin S."/>
            <person name="Spatafora J."/>
            <person name="Crous P."/>
            <person name="Grigoriev I."/>
        </authorList>
    </citation>
    <scope>NUCLEOTIDE SEQUENCE</scope>
    <source>
        <strain evidence="2">CBS 122367</strain>
    </source>
</reference>
<evidence type="ECO:0000313" key="3">
    <source>
        <dbReference type="Proteomes" id="UP000799291"/>
    </source>
</evidence>
<gene>
    <name evidence="2" type="ORF">K458DRAFT_434848</name>
</gene>
<dbReference type="AlphaFoldDB" id="A0A6G1IN88"/>
<protein>
    <submittedName>
        <fullName evidence="2">HET-domain-containing protein</fullName>
    </submittedName>
</protein>
<evidence type="ECO:0000313" key="2">
    <source>
        <dbReference type="EMBL" id="KAF2679706.1"/>
    </source>
</evidence>
<feature type="domain" description="Heterokaryon incompatibility" evidence="1">
    <location>
        <begin position="145"/>
        <end position="301"/>
    </location>
</feature>
<proteinExistence type="predicted"/>
<dbReference type="PANTHER" id="PTHR24148">
    <property type="entry name" value="ANKYRIN REPEAT DOMAIN-CONTAINING PROTEIN 39 HOMOLOG-RELATED"/>
    <property type="match status" value="1"/>
</dbReference>
<sequence>MRSFLTRLLAHFRTLICDSYENVVIRWILLKATLRTRYLPNNPYQRLRPHQLRVLTVFPPLTSRRDEPIQCSLETVSFEDCTAEYKDWEHSSYHSLVLQPRKARLAWIEHKRSNAAHRANDKRYPAREAFPEQAHDAARFEWGDYVALSYCWGKSVQETCRYIVLNGCFFGVTENLEAAIHFIRISRGLTSISPWRTKIWVDAICINQDDEPEKNVEIHRMKQIYGRSIGVFVHLGVEENDSGLGIDVLQRTAAEVTEGIDRGSYFLQNVQNPTEVDRKGYTALKNVLTRPYWNRLWILQELAMSDMGTAMGCGDRTFYFEDIILAGKFVWHNLENFLQFLSMEEKDLLTDHIALNRSLWVILFTQQLRALSQRLEDSESITHADLQLPLFNLSQNATAKEQHDKVYGLLAIMPEDIRLRMKAYTGYKLPVEAVFVAFSKAVIECTGDLDVIYSNSFQQTTVPSWVTDWRFSPLRVSLLHDWHTYGYNQFNDAYTNLHYMVNTARTVRADGGRKAAVEFLDNSTTLTCSGFLIGEVDGMASEMPTLPTTERVCIKYSDNDHIQPKSQCSPYGDESATKRAIVHTMFANPVWGDSEEASLFSIPWLSGDDYITDPANPYYWRDDWKEKARAMYNSSWNSIFHFGFLSFEIFRRRLGYFRLGGKRFQDYFVQEISECSIPPDRLRLDLAKVMGGHLGRRLITLSTGHFGLAPHTIEPGDGIYVLLGCSLPVVLRQIAGNSHYRVIGECYVEGFASGEAIPGLDDGTFQLQDLALC</sequence>